<accession>A0A2P8D058</accession>
<evidence type="ECO:0000313" key="2">
    <source>
        <dbReference type="Proteomes" id="UP000240572"/>
    </source>
</evidence>
<protein>
    <submittedName>
        <fullName evidence="1">Uncharacterized protein</fullName>
    </submittedName>
</protein>
<sequence length="68" mass="7415">MLLFFYPIIKIITPYSVGNSNTSRYCPTSNRNKSNASSNYCNGSSGGSAFISTVIEIICHCNSRSNNV</sequence>
<proteinExistence type="predicted"/>
<organism evidence="1 2">
    <name type="scientific">Taibaiella chishuiensis</name>
    <dbReference type="NCBI Taxonomy" id="1434707"/>
    <lineage>
        <taxon>Bacteria</taxon>
        <taxon>Pseudomonadati</taxon>
        <taxon>Bacteroidota</taxon>
        <taxon>Chitinophagia</taxon>
        <taxon>Chitinophagales</taxon>
        <taxon>Chitinophagaceae</taxon>
        <taxon>Taibaiella</taxon>
    </lineage>
</organism>
<name>A0A2P8D058_9BACT</name>
<keyword evidence="2" id="KW-1185">Reference proteome</keyword>
<dbReference type="EMBL" id="PYGD01000007">
    <property type="protein sequence ID" value="PSK90601.1"/>
    <property type="molecule type" value="Genomic_DNA"/>
</dbReference>
<comment type="caution">
    <text evidence="1">The sequence shown here is derived from an EMBL/GenBank/DDBJ whole genome shotgun (WGS) entry which is preliminary data.</text>
</comment>
<evidence type="ECO:0000313" key="1">
    <source>
        <dbReference type="EMBL" id="PSK90601.1"/>
    </source>
</evidence>
<reference evidence="1 2" key="1">
    <citation type="submission" date="2018-03" db="EMBL/GenBank/DDBJ databases">
        <title>Genomic Encyclopedia of Type Strains, Phase III (KMG-III): the genomes of soil and plant-associated and newly described type strains.</title>
        <authorList>
            <person name="Whitman W."/>
        </authorList>
    </citation>
    <scope>NUCLEOTIDE SEQUENCE [LARGE SCALE GENOMIC DNA]</scope>
    <source>
        <strain evidence="1 2">CGMCC 1.12700</strain>
    </source>
</reference>
<gene>
    <name evidence="1" type="ORF">B0I18_10711</name>
</gene>
<dbReference type="AlphaFoldDB" id="A0A2P8D058"/>
<dbReference type="Proteomes" id="UP000240572">
    <property type="component" value="Unassembled WGS sequence"/>
</dbReference>